<gene>
    <name evidence="3" type="ordered locus">llmg_0599</name>
</gene>
<feature type="transmembrane region" description="Helical" evidence="1">
    <location>
        <begin position="419"/>
        <end position="439"/>
    </location>
</feature>
<name>A2RIV2_LACLM</name>
<dbReference type="EMBL" id="AM406671">
    <property type="protein sequence ID" value="CAL97199.1"/>
    <property type="molecule type" value="Genomic_DNA"/>
</dbReference>
<evidence type="ECO:0000259" key="2">
    <source>
        <dbReference type="Pfam" id="PF13231"/>
    </source>
</evidence>
<dbReference type="InterPro" id="IPR038731">
    <property type="entry name" value="RgtA/B/C-like"/>
</dbReference>
<feature type="transmembrane region" description="Helical" evidence="1">
    <location>
        <begin position="37"/>
        <end position="56"/>
    </location>
</feature>
<evidence type="ECO:0000313" key="4">
    <source>
        <dbReference type="Proteomes" id="UP000000364"/>
    </source>
</evidence>
<feature type="transmembrane region" description="Helical" evidence="1">
    <location>
        <begin position="222"/>
        <end position="239"/>
    </location>
</feature>
<keyword evidence="1" id="KW-0472">Membrane</keyword>
<feature type="transmembrane region" description="Helical" evidence="1">
    <location>
        <begin position="446"/>
        <end position="465"/>
    </location>
</feature>
<dbReference type="STRING" id="416870.llmg_0599"/>
<dbReference type="KEGG" id="llm:llmg_0599"/>
<evidence type="ECO:0000313" key="3">
    <source>
        <dbReference type="EMBL" id="CAL97199.1"/>
    </source>
</evidence>
<dbReference type="AlphaFoldDB" id="A2RIV2"/>
<feature type="transmembrane region" description="Helical" evidence="1">
    <location>
        <begin position="138"/>
        <end position="161"/>
    </location>
</feature>
<feature type="transmembrane region" description="Helical" evidence="1">
    <location>
        <begin position="245"/>
        <end position="261"/>
    </location>
</feature>
<dbReference type="Pfam" id="PF13231">
    <property type="entry name" value="PMT_2"/>
    <property type="match status" value="1"/>
</dbReference>
<feature type="transmembrane region" description="Helical" evidence="1">
    <location>
        <begin position="76"/>
        <end position="95"/>
    </location>
</feature>
<proteinExistence type="predicted"/>
<evidence type="ECO:0000256" key="1">
    <source>
        <dbReference type="SAM" id="Phobius"/>
    </source>
</evidence>
<sequence>MNKYINNFINSTGIVLILVALIGAMQSRILWLDKLSNGLIVSMMVGVVVLILLIAFAKKSFFQKIFSFIRLHEKHIFWGFFIFCLIYQIFLMTILDGIPQFDASRLIHVEDIKGVGNYLSVNSNNNFLFFINYYFVKIFGFSYMKFRIFNSVIIFLSTLIFLKVSKELFGKTVSYFSTISFMMFAIIQPLYLVPYTDTYCILPLFLSIYFITVCIKSKRTLFLIFSSIGSTFFLAIAYLLRPSSITFIIAIFLLLLINLNNKDVRLKSIISFPPFILTAILTLSMFNLFVSNQKIVKIDKSRELPMAHFILMGSFGDENDRESLHGTWNAGDLKSTLSEKNKTDKSKKDIELFIKRSNERGLARTIKFYWQKYFQITDTGVIGYHRDGLWLKYNYSKNGSFSNKIQQIYYEDGKLRPSFNFLCQVFWLITLISSIIALFFKRTWKVAVVALSLVGGLLFLLIFESGGTKYMFQYIYLICLLSGLGIAYCIDRLSGNVTTQKEGVEEQEYDNEQTLNNSPSIQRRRNTRNISKRSK</sequence>
<accession>A2RIV2</accession>
<feature type="transmembrane region" description="Helical" evidence="1">
    <location>
        <begin position="173"/>
        <end position="192"/>
    </location>
</feature>
<protein>
    <submittedName>
        <fullName evidence="3">Putative membrane protein</fullName>
    </submittedName>
</protein>
<feature type="domain" description="Glycosyltransferase RgtA/B/C/D-like" evidence="2">
    <location>
        <begin position="130"/>
        <end position="281"/>
    </location>
</feature>
<keyword evidence="1" id="KW-0812">Transmembrane</keyword>
<dbReference type="OrthoDB" id="5695313at2"/>
<dbReference type="eggNOG" id="COG1807">
    <property type="taxonomic scope" value="Bacteria"/>
</dbReference>
<reference evidence="3 4" key="1">
    <citation type="journal article" date="2007" name="J. Bacteriol.">
        <title>The complete genome sequence of the lactic acid bacterial paradigm Lactococcus lactis subsp. cremoris MG1363.</title>
        <authorList>
            <person name="Wegmann U."/>
            <person name="O'Connell-Motherway M."/>
            <person name="Zomer A."/>
            <person name="Buist G."/>
            <person name="Shearman C."/>
            <person name="Canchaya C."/>
            <person name="Ventura M."/>
            <person name="Goesmann A."/>
            <person name="Gasson M.J."/>
            <person name="Kuipers O.P."/>
            <person name="van Sinderen D."/>
            <person name="Kok J."/>
        </authorList>
    </citation>
    <scope>NUCLEOTIDE SEQUENCE [LARGE SCALE GENOMIC DNA]</scope>
    <source>
        <strain evidence="3 4">MG1363</strain>
    </source>
</reference>
<organism evidence="3 4">
    <name type="scientific">Lactococcus lactis subsp. cremoris (strain MG1363)</name>
    <dbReference type="NCBI Taxonomy" id="416870"/>
    <lineage>
        <taxon>Bacteria</taxon>
        <taxon>Bacillati</taxon>
        <taxon>Bacillota</taxon>
        <taxon>Bacilli</taxon>
        <taxon>Lactobacillales</taxon>
        <taxon>Streptococcaceae</taxon>
        <taxon>Lactococcus</taxon>
        <taxon>Lactococcus cremoris subsp. cremoris</taxon>
    </lineage>
</organism>
<dbReference type="Proteomes" id="UP000000364">
    <property type="component" value="Chromosome"/>
</dbReference>
<feature type="transmembrane region" description="Helical" evidence="1">
    <location>
        <begin position="268"/>
        <end position="290"/>
    </location>
</feature>
<dbReference type="HOGENOM" id="CLU_024626_0_0_9"/>
<feature type="transmembrane region" description="Helical" evidence="1">
    <location>
        <begin position="198"/>
        <end position="215"/>
    </location>
</feature>
<dbReference type="RefSeq" id="WP_011834615.1">
    <property type="nucleotide sequence ID" value="NC_009004.1"/>
</dbReference>
<feature type="transmembrane region" description="Helical" evidence="1">
    <location>
        <begin position="12"/>
        <end position="31"/>
    </location>
</feature>
<keyword evidence="1" id="KW-1133">Transmembrane helix</keyword>
<feature type="transmembrane region" description="Helical" evidence="1">
    <location>
        <begin position="471"/>
        <end position="490"/>
    </location>
</feature>